<sequence>MKVFVLGASGFIGLPVSRALNRAGHVVYGLTRTKEKANQLAADEIYPVIGDPEKPEEWTYILSDIDVVIEALGGTANISVLGSSILNAVSAAAKMRPVGTPKLTYIYTSGTWIHGDDRENVVSDTTPITNPVGLLKWRPALEQAVLNDTVLNGIIVRPGLLYGGSASLLAPLFKSASEGKVKWYGTPGGRYSVVHFDDVADLYVRVAEKAQLVGGMVFDAVNNQTESVDDFLQKLIEVSGAGGPYEYVKPSNRESFSIFLE</sequence>
<dbReference type="Proteomes" id="UP000298327">
    <property type="component" value="Unassembled WGS sequence"/>
</dbReference>
<dbReference type="STRING" id="205917.A0A4Y9YXK9"/>
<organism evidence="2 3">
    <name type="scientific">Dentipellis fragilis</name>
    <dbReference type="NCBI Taxonomy" id="205917"/>
    <lineage>
        <taxon>Eukaryota</taxon>
        <taxon>Fungi</taxon>
        <taxon>Dikarya</taxon>
        <taxon>Basidiomycota</taxon>
        <taxon>Agaricomycotina</taxon>
        <taxon>Agaricomycetes</taxon>
        <taxon>Russulales</taxon>
        <taxon>Hericiaceae</taxon>
        <taxon>Dentipellis</taxon>
    </lineage>
</organism>
<evidence type="ECO:0000259" key="1">
    <source>
        <dbReference type="Pfam" id="PF13460"/>
    </source>
</evidence>
<dbReference type="PANTHER" id="PTHR48079:SF3">
    <property type="entry name" value="NAD-DEPENDENT EPIMERASE_DEHYDRATASE DOMAIN-CONTAINING PROTEIN"/>
    <property type="match status" value="1"/>
</dbReference>
<dbReference type="InterPro" id="IPR051783">
    <property type="entry name" value="NAD(P)-dependent_oxidoreduct"/>
</dbReference>
<dbReference type="SUPFAM" id="SSF51735">
    <property type="entry name" value="NAD(P)-binding Rossmann-fold domains"/>
    <property type="match status" value="1"/>
</dbReference>
<reference evidence="2 3" key="1">
    <citation type="submission" date="2019-02" db="EMBL/GenBank/DDBJ databases">
        <title>Genome sequencing of the rare red list fungi Dentipellis fragilis.</title>
        <authorList>
            <person name="Buettner E."/>
            <person name="Kellner H."/>
        </authorList>
    </citation>
    <scope>NUCLEOTIDE SEQUENCE [LARGE SCALE GENOMIC DNA]</scope>
    <source>
        <strain evidence="2 3">DSM 105465</strain>
    </source>
</reference>
<dbReference type="Gene3D" id="3.40.50.720">
    <property type="entry name" value="NAD(P)-binding Rossmann-like Domain"/>
    <property type="match status" value="1"/>
</dbReference>
<dbReference type="PANTHER" id="PTHR48079">
    <property type="entry name" value="PROTEIN YEEZ"/>
    <property type="match status" value="1"/>
</dbReference>
<feature type="domain" description="NAD(P)-binding" evidence="1">
    <location>
        <begin position="7"/>
        <end position="167"/>
    </location>
</feature>
<dbReference type="OrthoDB" id="10000533at2759"/>
<dbReference type="Pfam" id="PF13460">
    <property type="entry name" value="NAD_binding_10"/>
    <property type="match status" value="1"/>
</dbReference>
<gene>
    <name evidence="2" type="ORF">EVG20_g3978</name>
</gene>
<keyword evidence="3" id="KW-1185">Reference proteome</keyword>
<dbReference type="GO" id="GO:0005737">
    <property type="term" value="C:cytoplasm"/>
    <property type="evidence" value="ECO:0007669"/>
    <property type="project" value="TreeGrafter"/>
</dbReference>
<protein>
    <recommendedName>
        <fullName evidence="1">NAD(P)-binding domain-containing protein</fullName>
    </recommendedName>
</protein>
<accession>A0A4Y9YXK9</accession>
<dbReference type="GO" id="GO:0004029">
    <property type="term" value="F:aldehyde dehydrogenase (NAD+) activity"/>
    <property type="evidence" value="ECO:0007669"/>
    <property type="project" value="TreeGrafter"/>
</dbReference>
<evidence type="ECO:0000313" key="3">
    <source>
        <dbReference type="Proteomes" id="UP000298327"/>
    </source>
</evidence>
<proteinExistence type="predicted"/>
<dbReference type="InterPro" id="IPR036291">
    <property type="entry name" value="NAD(P)-bd_dom_sf"/>
</dbReference>
<dbReference type="AlphaFoldDB" id="A0A4Y9YXK9"/>
<dbReference type="EMBL" id="SEOQ01000193">
    <property type="protein sequence ID" value="TFY67336.1"/>
    <property type="molecule type" value="Genomic_DNA"/>
</dbReference>
<comment type="caution">
    <text evidence="2">The sequence shown here is derived from an EMBL/GenBank/DDBJ whole genome shotgun (WGS) entry which is preliminary data.</text>
</comment>
<name>A0A4Y9YXK9_9AGAM</name>
<evidence type="ECO:0000313" key="2">
    <source>
        <dbReference type="EMBL" id="TFY67336.1"/>
    </source>
</evidence>
<dbReference type="InterPro" id="IPR016040">
    <property type="entry name" value="NAD(P)-bd_dom"/>
</dbReference>